<keyword evidence="1" id="KW-0805">Transcription regulation</keyword>
<dbReference type="SUPFAM" id="SSF46894">
    <property type="entry name" value="C-terminal effector domain of the bipartite response regulators"/>
    <property type="match status" value="1"/>
</dbReference>
<dbReference type="Pfam" id="PF00196">
    <property type="entry name" value="GerE"/>
    <property type="match status" value="1"/>
</dbReference>
<feature type="domain" description="HTH luxR-type" evidence="5">
    <location>
        <begin position="162"/>
        <end position="227"/>
    </location>
</feature>
<dbReference type="PROSITE" id="PS00622">
    <property type="entry name" value="HTH_LUXR_1"/>
    <property type="match status" value="1"/>
</dbReference>
<dbReference type="PROSITE" id="PS50043">
    <property type="entry name" value="HTH_LUXR_2"/>
    <property type="match status" value="1"/>
</dbReference>
<dbReference type="Gene3D" id="3.40.50.2300">
    <property type="match status" value="1"/>
</dbReference>
<evidence type="ECO:0000313" key="6">
    <source>
        <dbReference type="EMBL" id="GAA3935824.1"/>
    </source>
</evidence>
<reference evidence="7" key="1">
    <citation type="journal article" date="2019" name="Int. J. Syst. Evol. Microbiol.">
        <title>The Global Catalogue of Microorganisms (GCM) 10K type strain sequencing project: providing services to taxonomists for standard genome sequencing and annotation.</title>
        <authorList>
            <consortium name="The Broad Institute Genomics Platform"/>
            <consortium name="The Broad Institute Genome Sequencing Center for Infectious Disease"/>
            <person name="Wu L."/>
            <person name="Ma J."/>
        </authorList>
    </citation>
    <scope>NUCLEOTIDE SEQUENCE [LARGE SCALE GENOMIC DNA]</scope>
    <source>
        <strain evidence="7">JCM 17214</strain>
    </source>
</reference>
<dbReference type="InterPro" id="IPR000792">
    <property type="entry name" value="Tscrpt_reg_LuxR_C"/>
</dbReference>
<evidence type="ECO:0000259" key="5">
    <source>
        <dbReference type="PROSITE" id="PS50043"/>
    </source>
</evidence>
<keyword evidence="3" id="KW-0804">Transcription</keyword>
<dbReference type="PANTHER" id="PTHR44688:SF16">
    <property type="entry name" value="DNA-BINDING TRANSCRIPTIONAL ACTIVATOR DEVR_DOSR"/>
    <property type="match status" value="1"/>
</dbReference>
<evidence type="ECO:0000313" key="7">
    <source>
        <dbReference type="Proteomes" id="UP001499909"/>
    </source>
</evidence>
<dbReference type="InterPro" id="IPR016032">
    <property type="entry name" value="Sig_transdc_resp-reg_C-effctor"/>
</dbReference>
<proteinExistence type="predicted"/>
<evidence type="ECO:0000256" key="4">
    <source>
        <dbReference type="SAM" id="MobiDB-lite"/>
    </source>
</evidence>
<evidence type="ECO:0000256" key="2">
    <source>
        <dbReference type="ARBA" id="ARBA00023125"/>
    </source>
</evidence>
<protein>
    <recommendedName>
        <fullName evidence="5">HTH luxR-type domain-containing protein</fullName>
    </recommendedName>
</protein>
<dbReference type="PRINTS" id="PR00038">
    <property type="entry name" value="HTHLUXR"/>
</dbReference>
<sequence>MFNCPCLFLYAVTSIHRPMLALTGAVLIVAPPSLHRQGLLLTLQQAWPNLDVILTADTGQAPGLLRRQPYCLVVVDGLLADLPLTRLLELLLLARSNQQLLLLTGQRLSPVLRHSLQARRQLALLSRHAAPEALLDTIEHLLGGESGGGRATEQPSRRSAHYAGPPTPFSHRELEVLRLVMADYNNQEIAEQLYLSVRTVESHRRALLQKAGAKTLVGLVVQAVRQGWIAA</sequence>
<dbReference type="Proteomes" id="UP001499909">
    <property type="component" value="Unassembled WGS sequence"/>
</dbReference>
<feature type="region of interest" description="Disordered" evidence="4">
    <location>
        <begin position="145"/>
        <end position="166"/>
    </location>
</feature>
<dbReference type="PANTHER" id="PTHR44688">
    <property type="entry name" value="DNA-BINDING TRANSCRIPTIONAL ACTIVATOR DEVR_DOSR"/>
    <property type="match status" value="1"/>
</dbReference>
<comment type="caution">
    <text evidence="6">The sequence shown here is derived from an EMBL/GenBank/DDBJ whole genome shotgun (WGS) entry which is preliminary data.</text>
</comment>
<gene>
    <name evidence="6" type="ORF">GCM10022406_20190</name>
</gene>
<keyword evidence="2" id="KW-0238">DNA-binding</keyword>
<dbReference type="SMART" id="SM00421">
    <property type="entry name" value="HTH_LUXR"/>
    <property type="match status" value="1"/>
</dbReference>
<evidence type="ECO:0000256" key="1">
    <source>
        <dbReference type="ARBA" id="ARBA00023015"/>
    </source>
</evidence>
<dbReference type="SUPFAM" id="SSF52172">
    <property type="entry name" value="CheY-like"/>
    <property type="match status" value="1"/>
</dbReference>
<keyword evidence="7" id="KW-1185">Reference proteome</keyword>
<evidence type="ECO:0000256" key="3">
    <source>
        <dbReference type="ARBA" id="ARBA00023163"/>
    </source>
</evidence>
<dbReference type="InterPro" id="IPR011006">
    <property type="entry name" value="CheY-like_superfamily"/>
</dbReference>
<organism evidence="6 7">
    <name type="scientific">Hymenobacter algoricola</name>
    <dbReference type="NCBI Taxonomy" id="486267"/>
    <lineage>
        <taxon>Bacteria</taxon>
        <taxon>Pseudomonadati</taxon>
        <taxon>Bacteroidota</taxon>
        <taxon>Cytophagia</taxon>
        <taxon>Cytophagales</taxon>
        <taxon>Hymenobacteraceae</taxon>
        <taxon>Hymenobacter</taxon>
    </lineage>
</organism>
<dbReference type="EMBL" id="BAABDH010000036">
    <property type="protein sequence ID" value="GAA3935824.1"/>
    <property type="molecule type" value="Genomic_DNA"/>
</dbReference>
<dbReference type="CDD" id="cd06170">
    <property type="entry name" value="LuxR_C_like"/>
    <property type="match status" value="1"/>
</dbReference>
<accession>A0ABP7N3D4</accession>
<name>A0ABP7N3D4_9BACT</name>